<dbReference type="InterPro" id="IPR017455">
    <property type="entry name" value="Znf_FYVE-rel"/>
</dbReference>
<keyword evidence="1" id="KW-0479">Metal-binding</keyword>
<dbReference type="AlphaFoldDB" id="A0A1V9Y6W6"/>
<dbReference type="PANTHER" id="PTHR43102">
    <property type="entry name" value="SLR1143 PROTEIN"/>
    <property type="match status" value="1"/>
</dbReference>
<keyword evidence="2 4" id="KW-0863">Zinc-finger</keyword>
<dbReference type="PANTHER" id="PTHR43102:SF2">
    <property type="entry name" value="GAF DOMAIN-CONTAINING PROTEIN"/>
    <property type="match status" value="1"/>
</dbReference>
<gene>
    <name evidence="8" type="ORF">THRCLA_11710</name>
</gene>
<reference evidence="8 9" key="1">
    <citation type="journal article" date="2014" name="Genome Biol. Evol.">
        <title>The secreted proteins of Achlya hypogyna and Thraustotheca clavata identify the ancestral oomycete secretome and reveal gene acquisitions by horizontal gene transfer.</title>
        <authorList>
            <person name="Misner I."/>
            <person name="Blouin N."/>
            <person name="Leonard G."/>
            <person name="Richards T.A."/>
            <person name="Lane C.E."/>
        </authorList>
    </citation>
    <scope>NUCLEOTIDE SEQUENCE [LARGE SCALE GENOMIC DNA]</scope>
    <source>
        <strain evidence="8 9">ATCC 34112</strain>
    </source>
</reference>
<feature type="compositionally biased region" description="Low complexity" evidence="6">
    <location>
        <begin position="413"/>
        <end position="428"/>
    </location>
</feature>
<name>A0A1V9Y6W6_9STRA</name>
<feature type="coiled-coil region" evidence="5">
    <location>
        <begin position="435"/>
        <end position="469"/>
    </location>
</feature>
<keyword evidence="3" id="KW-0862">Zinc</keyword>
<feature type="region of interest" description="Disordered" evidence="6">
    <location>
        <begin position="407"/>
        <end position="429"/>
    </location>
</feature>
<evidence type="ECO:0000256" key="5">
    <source>
        <dbReference type="SAM" id="Coils"/>
    </source>
</evidence>
<dbReference type="EMBL" id="JNBS01004987">
    <property type="protein sequence ID" value="OQR81457.1"/>
    <property type="molecule type" value="Genomic_DNA"/>
</dbReference>
<protein>
    <recommendedName>
        <fullName evidence="7">FYVE-type domain-containing protein</fullName>
    </recommendedName>
</protein>
<dbReference type="SUPFAM" id="SSF57903">
    <property type="entry name" value="FYVE/PHD zinc finger"/>
    <property type="match status" value="1"/>
</dbReference>
<keyword evidence="5" id="KW-0175">Coiled coil</keyword>
<dbReference type="Pfam" id="PF01363">
    <property type="entry name" value="FYVE"/>
    <property type="match status" value="1"/>
</dbReference>
<evidence type="ECO:0000256" key="4">
    <source>
        <dbReference type="PROSITE-ProRule" id="PRU00091"/>
    </source>
</evidence>
<accession>A0A1V9Y6W6</accession>
<keyword evidence="9" id="KW-1185">Reference proteome</keyword>
<dbReference type="OrthoDB" id="67542at2759"/>
<evidence type="ECO:0000256" key="3">
    <source>
        <dbReference type="ARBA" id="ARBA00022833"/>
    </source>
</evidence>
<evidence type="ECO:0000256" key="2">
    <source>
        <dbReference type="ARBA" id="ARBA00022771"/>
    </source>
</evidence>
<evidence type="ECO:0000256" key="6">
    <source>
        <dbReference type="SAM" id="MobiDB-lite"/>
    </source>
</evidence>
<evidence type="ECO:0000259" key="7">
    <source>
        <dbReference type="PROSITE" id="PS50178"/>
    </source>
</evidence>
<dbReference type="Gene3D" id="3.30.40.10">
    <property type="entry name" value="Zinc/RING finger domain, C3HC4 (zinc finger)"/>
    <property type="match status" value="1"/>
</dbReference>
<dbReference type="SMART" id="SM00064">
    <property type="entry name" value="FYVE"/>
    <property type="match status" value="1"/>
</dbReference>
<dbReference type="STRING" id="74557.A0A1V9Y6W6"/>
<organism evidence="8 9">
    <name type="scientific">Thraustotheca clavata</name>
    <dbReference type="NCBI Taxonomy" id="74557"/>
    <lineage>
        <taxon>Eukaryota</taxon>
        <taxon>Sar</taxon>
        <taxon>Stramenopiles</taxon>
        <taxon>Oomycota</taxon>
        <taxon>Saprolegniomycetes</taxon>
        <taxon>Saprolegniales</taxon>
        <taxon>Achlyaceae</taxon>
        <taxon>Thraustotheca</taxon>
    </lineage>
</organism>
<sequence>MRGTFLRSVHSMAVEPLDASVHAKCARFAHKAATELALDATTFKYVKTHQNMELYQSVPTRTSPNVPFRVKAVMIVPGDLDEVLLALSKQGVNAQEYRKTMFYLLQDAFVEGVSLHNGRDMNFNWLALADENKKFDMTYMTATTRYVRRHTGLVPAVACPADIGVQIWQSIEVPELVKFSEQHTGCKRLRMDCSGFLVERTSTPAMSQVSFFLSFGKAKLAQSWMIQLAERLATIAVIFSRQGSLQLVPRSLWTFNAYCYSCFKSFGTFRRRHHCRLCGNSICSKCTVSVEVTFPSSPTAGKYDSTSVPCCSKCSDTNNQIDRHLSELSMPKEVENKWDVPPLSPEESPSPIRFSLHDMSCIFPRVIDSSPIVVLEENPLVDDEPSPTESNFFRISNGNCMRVRCSTNSSMNSTAPSSQRSSRSTLTDSDIEASLSSLNEKENNKNQHIKRLEAARLRLQLEKMNLNDRPQETKLVYLYP</sequence>
<evidence type="ECO:0000313" key="8">
    <source>
        <dbReference type="EMBL" id="OQR81457.1"/>
    </source>
</evidence>
<comment type="caution">
    <text evidence="8">The sequence shown here is derived from an EMBL/GenBank/DDBJ whole genome shotgun (WGS) entry which is preliminary data.</text>
</comment>
<feature type="domain" description="FYVE-type" evidence="7">
    <location>
        <begin position="253"/>
        <end position="319"/>
    </location>
</feature>
<evidence type="ECO:0000256" key="1">
    <source>
        <dbReference type="ARBA" id="ARBA00022723"/>
    </source>
</evidence>
<dbReference type="PROSITE" id="PS50178">
    <property type="entry name" value="ZF_FYVE"/>
    <property type="match status" value="1"/>
</dbReference>
<proteinExistence type="predicted"/>
<dbReference type="InterPro" id="IPR013083">
    <property type="entry name" value="Znf_RING/FYVE/PHD"/>
</dbReference>
<dbReference type="InterPro" id="IPR000306">
    <property type="entry name" value="Znf_FYVE"/>
</dbReference>
<dbReference type="Proteomes" id="UP000243217">
    <property type="component" value="Unassembled WGS sequence"/>
</dbReference>
<evidence type="ECO:0000313" key="9">
    <source>
        <dbReference type="Proteomes" id="UP000243217"/>
    </source>
</evidence>
<dbReference type="InterPro" id="IPR011011">
    <property type="entry name" value="Znf_FYVE_PHD"/>
</dbReference>
<dbReference type="GO" id="GO:0008270">
    <property type="term" value="F:zinc ion binding"/>
    <property type="evidence" value="ECO:0007669"/>
    <property type="project" value="UniProtKB-KW"/>
</dbReference>